<evidence type="ECO:0000313" key="4">
    <source>
        <dbReference type="Proteomes" id="UP000037179"/>
    </source>
</evidence>
<keyword evidence="3" id="KW-0503">Monooxygenase</keyword>
<dbReference type="Pfam" id="PF03992">
    <property type="entry name" value="ABM"/>
    <property type="match status" value="1"/>
</dbReference>
<reference evidence="3 4" key="2">
    <citation type="journal article" date="2016" name="Genome Announc.">
        <title>Draft Genome Sequence of Erythromycin- and Oxytetracycline-Sensitive Nocardia seriolae Strain U-1 (NBRC 110359).</title>
        <authorList>
            <person name="Imajoh M."/>
            <person name="Sukeda M."/>
            <person name="Shimizu M."/>
            <person name="Yamane J."/>
            <person name="Ohnishi K."/>
            <person name="Oshima S."/>
        </authorList>
    </citation>
    <scope>NUCLEOTIDE SEQUENCE [LARGE SCALE GENOMIC DNA]</scope>
    <source>
        <strain evidence="3 4">U-1</strain>
    </source>
</reference>
<dbReference type="EMBL" id="CP017839">
    <property type="protein sequence ID" value="APA97544.1"/>
    <property type="molecule type" value="Genomic_DNA"/>
</dbReference>
<gene>
    <name evidence="2" type="ORF">NS506_03492</name>
    <name evidence="3" type="ORF">NSK11_contig00113-0025</name>
</gene>
<evidence type="ECO:0000313" key="5">
    <source>
        <dbReference type="Proteomes" id="UP000180166"/>
    </source>
</evidence>
<reference evidence="2 5" key="3">
    <citation type="submission" date="2016-10" db="EMBL/GenBank/DDBJ databases">
        <title>Genome sequence of Nocardia seriolae strain EM150506, isolated from Anguila japonica.</title>
        <authorList>
            <person name="Han H.-J."/>
        </authorList>
    </citation>
    <scope>NUCLEOTIDE SEQUENCE [LARGE SCALE GENOMIC DNA]</scope>
    <source>
        <strain evidence="2 5">EM150506</strain>
    </source>
</reference>
<dbReference type="GeneID" id="93375918"/>
<dbReference type="OrthoDB" id="5244470at2"/>
<name>A0A0B8NI34_9NOCA</name>
<dbReference type="InterPro" id="IPR007138">
    <property type="entry name" value="ABM_dom"/>
</dbReference>
<sequence>MTLHVVAEIHGVAGAEDRLRTALEAMIEPSLAEPGCVSYQPFANPNDPAHMVVVEEWKDADALEQHFATDHFRRIAAVLDEIVAEPMVIRRLVAE</sequence>
<evidence type="ECO:0000313" key="2">
    <source>
        <dbReference type="EMBL" id="APA97544.1"/>
    </source>
</evidence>
<dbReference type="AlphaFoldDB" id="A0A0B8NI34"/>
<dbReference type="Gene3D" id="3.30.70.100">
    <property type="match status" value="1"/>
</dbReference>
<dbReference type="Proteomes" id="UP000037179">
    <property type="component" value="Unassembled WGS sequence"/>
</dbReference>
<dbReference type="InterPro" id="IPR011008">
    <property type="entry name" value="Dimeric_a/b-barrel"/>
</dbReference>
<dbReference type="SUPFAM" id="SSF54909">
    <property type="entry name" value="Dimeric alpha+beta barrel"/>
    <property type="match status" value="1"/>
</dbReference>
<dbReference type="RefSeq" id="WP_033089984.1">
    <property type="nucleotide sequence ID" value="NZ_AP017900.1"/>
</dbReference>
<dbReference type="InterPro" id="IPR050744">
    <property type="entry name" value="AI-2_Isomerase_LsrG"/>
</dbReference>
<feature type="domain" description="ABM" evidence="1">
    <location>
        <begin position="3"/>
        <end position="92"/>
    </location>
</feature>
<proteinExistence type="predicted"/>
<evidence type="ECO:0000259" key="1">
    <source>
        <dbReference type="PROSITE" id="PS51725"/>
    </source>
</evidence>
<reference evidence="4" key="1">
    <citation type="submission" date="2015-07" db="EMBL/GenBank/DDBJ databases">
        <title>Nocardia seriolae U-1 whole genome shotgun sequence.</title>
        <authorList>
            <person name="Imajoh M."/>
            <person name="Fukumoto Y."/>
            <person name="Sukeda M."/>
            <person name="Yamane J."/>
            <person name="Yamasaki K."/>
            <person name="Shimizu M."/>
            <person name="Ohnishi K."/>
            <person name="Oshima S."/>
        </authorList>
    </citation>
    <scope>NUCLEOTIDE SEQUENCE [LARGE SCALE GENOMIC DNA]</scope>
    <source>
        <strain evidence="4">U-1</strain>
    </source>
</reference>
<dbReference type="PANTHER" id="PTHR33336:SF15">
    <property type="entry name" value="ABM DOMAIN-CONTAINING PROTEIN"/>
    <property type="match status" value="1"/>
</dbReference>
<dbReference type="GO" id="GO:0004497">
    <property type="term" value="F:monooxygenase activity"/>
    <property type="evidence" value="ECO:0007669"/>
    <property type="project" value="UniProtKB-KW"/>
</dbReference>
<accession>A0A0B8NI34</accession>
<dbReference type="KEGG" id="nsr:NS506_03492"/>
<keyword evidence="4" id="KW-1185">Reference proteome</keyword>
<organism evidence="3 4">
    <name type="scientific">Nocardia seriolae</name>
    <dbReference type="NCBI Taxonomy" id="37332"/>
    <lineage>
        <taxon>Bacteria</taxon>
        <taxon>Bacillati</taxon>
        <taxon>Actinomycetota</taxon>
        <taxon>Actinomycetes</taxon>
        <taxon>Mycobacteriales</taxon>
        <taxon>Nocardiaceae</taxon>
        <taxon>Nocardia</taxon>
    </lineage>
</organism>
<dbReference type="EMBL" id="BBYQ01000113">
    <property type="protein sequence ID" value="GAP31407.1"/>
    <property type="molecule type" value="Genomic_DNA"/>
</dbReference>
<dbReference type="PROSITE" id="PS51725">
    <property type="entry name" value="ABM"/>
    <property type="match status" value="1"/>
</dbReference>
<protein>
    <submittedName>
        <fullName evidence="3">Monooxygenase</fullName>
    </submittedName>
</protein>
<dbReference type="Proteomes" id="UP000180166">
    <property type="component" value="Chromosome"/>
</dbReference>
<dbReference type="PANTHER" id="PTHR33336">
    <property type="entry name" value="QUINOL MONOOXYGENASE YGIN-RELATED"/>
    <property type="match status" value="1"/>
</dbReference>
<evidence type="ECO:0000313" key="3">
    <source>
        <dbReference type="EMBL" id="GAP31407.1"/>
    </source>
</evidence>
<keyword evidence="3" id="KW-0560">Oxidoreductase</keyword>